<feature type="transmembrane region" description="Helical" evidence="10">
    <location>
        <begin position="64"/>
        <end position="81"/>
    </location>
</feature>
<evidence type="ECO:0000256" key="3">
    <source>
        <dbReference type="ARBA" id="ARBA00014253"/>
    </source>
</evidence>
<organism evidence="11 12">
    <name type="scientific">Pangasianodon hypophthalmus</name>
    <name type="common">Striped catfish</name>
    <name type="synonym">Helicophagus hypophthalmus</name>
    <dbReference type="NCBI Taxonomy" id="310915"/>
    <lineage>
        <taxon>Eukaryota</taxon>
        <taxon>Metazoa</taxon>
        <taxon>Chordata</taxon>
        <taxon>Craniata</taxon>
        <taxon>Vertebrata</taxon>
        <taxon>Euteleostomi</taxon>
        <taxon>Actinopterygii</taxon>
        <taxon>Neopterygii</taxon>
        <taxon>Teleostei</taxon>
        <taxon>Ostariophysi</taxon>
        <taxon>Siluriformes</taxon>
        <taxon>Pangasiidae</taxon>
        <taxon>Pangasianodon</taxon>
    </lineage>
</organism>
<dbReference type="Pfam" id="PF14770">
    <property type="entry name" value="TMEM18"/>
    <property type="match status" value="1"/>
</dbReference>
<proteinExistence type="inferred from homology"/>
<evidence type="ECO:0000256" key="2">
    <source>
        <dbReference type="ARBA" id="ARBA00009971"/>
    </source>
</evidence>
<evidence type="ECO:0000313" key="12">
    <source>
        <dbReference type="Proteomes" id="UP000327468"/>
    </source>
</evidence>
<name>A0A5N5LTR1_PANHP</name>
<evidence type="ECO:0000313" key="11">
    <source>
        <dbReference type="EMBL" id="KAB5546079.1"/>
    </source>
</evidence>
<comment type="similarity">
    <text evidence="2">Belongs to the TMEM18 family.</text>
</comment>
<evidence type="ECO:0000256" key="5">
    <source>
        <dbReference type="ARBA" id="ARBA00022989"/>
    </source>
</evidence>
<keyword evidence="9" id="KW-0539">Nucleus</keyword>
<accession>A0A5N5LTR1</accession>
<evidence type="ECO:0000256" key="6">
    <source>
        <dbReference type="ARBA" id="ARBA00023054"/>
    </source>
</evidence>
<dbReference type="GO" id="GO:0031965">
    <property type="term" value="C:nuclear membrane"/>
    <property type="evidence" value="ECO:0007669"/>
    <property type="project" value="UniProtKB-SubCell"/>
</dbReference>
<comment type="subcellular location">
    <subcellularLocation>
        <location evidence="1">Nucleus membrane</location>
        <topology evidence="1">Multi-pass membrane protein</topology>
    </subcellularLocation>
</comment>
<keyword evidence="4 10" id="KW-0812">Transmembrane</keyword>
<dbReference type="PANTHER" id="PTHR22593:SF2">
    <property type="entry name" value="TRANSMEMBRANE PROTEIN 18"/>
    <property type="match status" value="1"/>
</dbReference>
<reference evidence="11 12" key="1">
    <citation type="submission" date="2019-06" db="EMBL/GenBank/DDBJ databases">
        <title>A chromosome-scale genome assembly of the striped catfish, Pangasianodon hypophthalmus.</title>
        <authorList>
            <person name="Wen M."/>
            <person name="Zahm M."/>
            <person name="Roques C."/>
            <person name="Cabau C."/>
            <person name="Klopp C."/>
            <person name="Donnadieu C."/>
            <person name="Jouanno E."/>
            <person name="Avarre J.-C."/>
            <person name="Campet M."/>
            <person name="Ha T.T.T."/>
            <person name="Dugue R."/>
            <person name="Lampietro C."/>
            <person name="Louis A."/>
            <person name="Herpin A."/>
            <person name="Echchiki A."/>
            <person name="Berthelot C."/>
            <person name="Parey E."/>
            <person name="Roest-Crollius H."/>
            <person name="Braasch I."/>
            <person name="Postlethwait J."/>
            <person name="Bobe J."/>
            <person name="Montfort J."/>
            <person name="Bouchez O."/>
            <person name="Begum T."/>
            <person name="Schartl M."/>
            <person name="Guiguen Y."/>
        </authorList>
    </citation>
    <scope>NUCLEOTIDE SEQUENCE [LARGE SCALE GENOMIC DNA]</scope>
    <source>
        <strain evidence="11 12">Indonesia</strain>
        <tissue evidence="11">Blood</tissue>
    </source>
</reference>
<dbReference type="GO" id="GO:0003677">
    <property type="term" value="F:DNA binding"/>
    <property type="evidence" value="ECO:0007669"/>
    <property type="project" value="UniProtKB-KW"/>
</dbReference>
<evidence type="ECO:0000256" key="4">
    <source>
        <dbReference type="ARBA" id="ARBA00022692"/>
    </source>
</evidence>
<gene>
    <name evidence="11" type="ORF">PHYPO_G00068010</name>
</gene>
<dbReference type="Proteomes" id="UP000327468">
    <property type="component" value="Chromosome 16"/>
</dbReference>
<dbReference type="AlphaFoldDB" id="A0A5N5LTR1"/>
<sequence length="152" mass="17764">MNADKAKNISAIPIDGFSKVRITSTWTFLQSVQWSEPWLIGLISFHILCFALTLLTCRYYRLQIFQFLLMVAMVYSAEYVNEIAAMNWRSFSKFQYFDSRGMFISLVYSAPLLFNTMIIVVVWVRRTFATMTELKTLQLKRKAARESAKKTQ</sequence>
<dbReference type="OrthoDB" id="411535at2759"/>
<protein>
    <recommendedName>
        <fullName evidence="3">Transmembrane protein 18</fullName>
    </recommendedName>
</protein>
<feature type="transmembrane region" description="Helical" evidence="10">
    <location>
        <begin position="38"/>
        <end position="57"/>
    </location>
</feature>
<dbReference type="EMBL" id="VFJC01000017">
    <property type="protein sequence ID" value="KAB5546079.1"/>
    <property type="molecule type" value="Genomic_DNA"/>
</dbReference>
<keyword evidence="6" id="KW-0175">Coiled coil</keyword>
<evidence type="ECO:0000256" key="8">
    <source>
        <dbReference type="ARBA" id="ARBA00023136"/>
    </source>
</evidence>
<feature type="transmembrane region" description="Helical" evidence="10">
    <location>
        <begin position="101"/>
        <end position="124"/>
    </location>
</feature>
<keyword evidence="12" id="KW-1185">Reference proteome</keyword>
<keyword evidence="7" id="KW-0238">DNA-binding</keyword>
<evidence type="ECO:0000256" key="10">
    <source>
        <dbReference type="SAM" id="Phobius"/>
    </source>
</evidence>
<evidence type="ECO:0000256" key="1">
    <source>
        <dbReference type="ARBA" id="ARBA00004232"/>
    </source>
</evidence>
<dbReference type="InterPro" id="IPR026721">
    <property type="entry name" value="TMEM18"/>
</dbReference>
<evidence type="ECO:0000256" key="9">
    <source>
        <dbReference type="ARBA" id="ARBA00023242"/>
    </source>
</evidence>
<comment type="caution">
    <text evidence="11">The sequence shown here is derived from an EMBL/GenBank/DDBJ whole genome shotgun (WGS) entry which is preliminary data.</text>
</comment>
<evidence type="ECO:0000256" key="7">
    <source>
        <dbReference type="ARBA" id="ARBA00023125"/>
    </source>
</evidence>
<dbReference type="PANTHER" id="PTHR22593">
    <property type="entry name" value="TRANSMEMBRANE PROTEIN 18"/>
    <property type="match status" value="1"/>
</dbReference>
<keyword evidence="8 10" id="KW-0472">Membrane</keyword>
<keyword evidence="5 10" id="KW-1133">Transmembrane helix</keyword>